<dbReference type="PROSITE" id="PS50214">
    <property type="entry name" value="DISINTEGRIN_2"/>
    <property type="match status" value="1"/>
</dbReference>
<comment type="caution">
    <text evidence="10">The sequence shown here is derived from an EMBL/GenBank/DDBJ whole genome shotgun (WGS) entry which is preliminary data.</text>
</comment>
<keyword evidence="11" id="KW-1185">Reference proteome</keyword>
<dbReference type="InterPro" id="IPR001762">
    <property type="entry name" value="Disintegrin_dom"/>
</dbReference>
<dbReference type="InterPro" id="IPR036436">
    <property type="entry name" value="Disintegrin_dom_sf"/>
</dbReference>
<feature type="binding site" evidence="4">
    <location>
        <position position="573"/>
    </location>
    <ligand>
        <name>Zn(2+)</name>
        <dbReference type="ChEBI" id="CHEBI:29105"/>
        <note>catalytic</note>
    </ligand>
</feature>
<dbReference type="Pfam" id="PF00200">
    <property type="entry name" value="Disintegrin"/>
    <property type="match status" value="1"/>
</dbReference>
<keyword evidence="4" id="KW-0862">Zinc</keyword>
<feature type="active site" evidence="4">
    <location>
        <position position="574"/>
    </location>
</feature>
<protein>
    <recommendedName>
        <fullName evidence="3">Disintegrin and metalloproteinase domain-containing protein B</fullName>
    </recommendedName>
</protein>
<keyword evidence="4" id="KW-0479">Metal-binding</keyword>
<evidence type="ECO:0000256" key="1">
    <source>
        <dbReference type="ARBA" id="ARBA00023157"/>
    </source>
</evidence>
<evidence type="ECO:0000259" key="8">
    <source>
        <dbReference type="PROSITE" id="PS50214"/>
    </source>
</evidence>
<keyword evidence="7" id="KW-0732">Signal</keyword>
<feature type="region of interest" description="Disordered" evidence="5">
    <location>
        <begin position="904"/>
        <end position="940"/>
    </location>
</feature>
<evidence type="ECO:0000256" key="3">
    <source>
        <dbReference type="ARBA" id="ARBA00074021"/>
    </source>
</evidence>
<evidence type="ECO:0000313" key="10">
    <source>
        <dbReference type="EMBL" id="GJN92635.1"/>
    </source>
</evidence>
<dbReference type="SUPFAM" id="SSF55486">
    <property type="entry name" value="Metalloproteases ('zincins'), catalytic domain"/>
    <property type="match status" value="1"/>
</dbReference>
<dbReference type="InterPro" id="IPR024079">
    <property type="entry name" value="MetalloPept_cat_dom_sf"/>
</dbReference>
<keyword evidence="1" id="KW-1015">Disulfide bond</keyword>
<dbReference type="Gene3D" id="4.10.70.10">
    <property type="entry name" value="Disintegrin domain"/>
    <property type="match status" value="1"/>
</dbReference>
<evidence type="ECO:0000259" key="9">
    <source>
        <dbReference type="PROSITE" id="PS50215"/>
    </source>
</evidence>
<evidence type="ECO:0000256" key="7">
    <source>
        <dbReference type="SAM" id="SignalP"/>
    </source>
</evidence>
<feature type="domain" description="Disintegrin" evidence="8">
    <location>
        <begin position="657"/>
        <end position="745"/>
    </location>
</feature>
<dbReference type="Gene3D" id="3.40.390.10">
    <property type="entry name" value="Collagenase (Catalytic Domain)"/>
    <property type="match status" value="1"/>
</dbReference>
<dbReference type="SMART" id="SM00050">
    <property type="entry name" value="DISIN"/>
    <property type="match status" value="1"/>
</dbReference>
<feature type="domain" description="Peptidase M12B" evidence="9">
    <location>
        <begin position="407"/>
        <end position="646"/>
    </location>
</feature>
<proteinExistence type="predicted"/>
<evidence type="ECO:0000256" key="4">
    <source>
        <dbReference type="PROSITE-ProRule" id="PRU00276"/>
    </source>
</evidence>
<dbReference type="FunFam" id="4.10.70.10:FF:000003">
    <property type="entry name" value="Disintegrin and metalloproteinase domain-containing protein 17"/>
    <property type="match status" value="1"/>
</dbReference>
<dbReference type="PROSITE" id="PS50215">
    <property type="entry name" value="ADAM_MEPRO"/>
    <property type="match status" value="1"/>
</dbReference>
<feature type="region of interest" description="Disordered" evidence="5">
    <location>
        <begin position="47"/>
        <end position="81"/>
    </location>
</feature>
<name>A0AAV5GRV4_9BASI</name>
<feature type="compositionally biased region" description="Basic and acidic residues" evidence="5">
    <location>
        <begin position="72"/>
        <end position="81"/>
    </location>
</feature>
<comment type="caution">
    <text evidence="4">Lacks conserved residue(s) required for the propagation of feature annotation.</text>
</comment>
<reference evidence="10 11" key="1">
    <citation type="submission" date="2021-12" db="EMBL/GenBank/DDBJ databases">
        <title>High titer production of polyol ester of fatty acids by Rhodotorula paludigena BS15 towards product separation-free biomass refinery.</title>
        <authorList>
            <person name="Mano J."/>
            <person name="Ono H."/>
            <person name="Tanaka T."/>
            <person name="Naito K."/>
            <person name="Sushida H."/>
            <person name="Ike M."/>
            <person name="Tokuyasu K."/>
            <person name="Kitaoka M."/>
        </authorList>
    </citation>
    <scope>NUCLEOTIDE SEQUENCE [LARGE SCALE GENOMIC DNA]</scope>
    <source>
        <strain evidence="10 11">BS15</strain>
    </source>
</reference>
<feature type="compositionally biased region" description="Pro residues" evidence="5">
    <location>
        <begin position="912"/>
        <end position="921"/>
    </location>
</feature>
<evidence type="ECO:0000256" key="5">
    <source>
        <dbReference type="SAM" id="MobiDB-lite"/>
    </source>
</evidence>
<feature type="binding site" evidence="4">
    <location>
        <position position="577"/>
    </location>
    <ligand>
        <name>Zn(2+)</name>
        <dbReference type="ChEBI" id="CHEBI:29105"/>
        <note>catalytic</note>
    </ligand>
</feature>
<dbReference type="AlphaFoldDB" id="A0AAV5GRV4"/>
<organism evidence="10 11">
    <name type="scientific">Rhodotorula paludigena</name>
    <dbReference type="NCBI Taxonomy" id="86838"/>
    <lineage>
        <taxon>Eukaryota</taxon>
        <taxon>Fungi</taxon>
        <taxon>Dikarya</taxon>
        <taxon>Basidiomycota</taxon>
        <taxon>Pucciniomycotina</taxon>
        <taxon>Microbotryomycetes</taxon>
        <taxon>Sporidiobolales</taxon>
        <taxon>Sporidiobolaceae</taxon>
        <taxon>Rhodotorula</taxon>
    </lineage>
</organism>
<feature type="transmembrane region" description="Helical" evidence="6">
    <location>
        <begin position="822"/>
        <end position="845"/>
    </location>
</feature>
<dbReference type="GO" id="GO:0004222">
    <property type="term" value="F:metalloendopeptidase activity"/>
    <property type="evidence" value="ECO:0007669"/>
    <property type="project" value="InterPro"/>
</dbReference>
<dbReference type="EMBL" id="BQKY01000011">
    <property type="protein sequence ID" value="GJN92635.1"/>
    <property type="molecule type" value="Genomic_DNA"/>
</dbReference>
<evidence type="ECO:0000256" key="6">
    <source>
        <dbReference type="SAM" id="Phobius"/>
    </source>
</evidence>
<evidence type="ECO:0000256" key="2">
    <source>
        <dbReference type="ARBA" id="ARBA00056552"/>
    </source>
</evidence>
<dbReference type="PANTHER" id="PTHR11905:SF159">
    <property type="entry name" value="ADAM METALLOPROTEASE"/>
    <property type="match status" value="1"/>
</dbReference>
<dbReference type="Proteomes" id="UP001342314">
    <property type="component" value="Unassembled WGS sequence"/>
</dbReference>
<dbReference type="SUPFAM" id="SSF57552">
    <property type="entry name" value="Blood coagulation inhibitor (disintegrin)"/>
    <property type="match status" value="1"/>
</dbReference>
<accession>A0AAV5GRV4</accession>
<sequence length="940" mass="98599">MLAPSLASLAAAAALAVLGASPSASAASVRPPPLHPRALAHPRELSVHVVDPVQPQPRSPDRRRSLFGLPTDARHRPSTRESTRVRWDDRFLVSFLAHDDEPVTLSLRPAADLVPAQGIRSLVRSRDPDSGEWSSVDDVLRREDVRAYEGWVLNDDEDVERWIREEAAGVVRQGSARGAGWARLVVSSLQDEDSSSDDEPQLRFQGTYMKGGETYTIHSTERYLRTKDLLDPEPPLVAPARRSRRAFGGADDEVLAPRHPSMVIVRESATLTPHERIAALKKRGLPLPDVPTESQSCSHDSLPFNVDPAHPVYSAPYQHAFASAAAANTSSWLPSIPIFPFSSSEDAFTPADHSSPFSAPNLSPHRYVPRSTLERRQSGNDIGGGGSQSSNFINSIGSTAGCPKSAMVVFVGVAADCTYTQAYGSPAAAREQILTDFNQASALYQDSFNISLGIVELQVMNASCPSTQSEVDPAYPWNLPCQASSGSTSAGSSTLGIDLNSRLSVFSQWRGDKGASDGAGLWHLLTECQTGSEVGVAWLGQLCKVTASSNGGQVTSGTGVTAITRSEWQVVAHEIGHNFGAIHDCAGGCSLSSSCCPLTTSTCNANADYIMSPVSEKNVSSFSPCSIGNICSTLSNSLNTTCLANPGAAGNPAIISLQACGNGILEDGEECDPGSDTDDPCCDAQTCRFAPGAVCDPRNSLCCTSQCQIAGAGTVCRASQDQRCDREETCDGSSRDCPDDEYESDGTGCGSGLSCASGVCTSRDEQCRNAGSSLDLQSACPTSASFRDGTACGYGGRCRGGECQSGSALDTAGSWYRNNLQIAIPVTIVAAIVALLILAAILRCCGCCGSRGRKGVAAFKPARNQSHSARYAAAPPPMAQSNGYGGGYGGGGYGGPPGGYNAGGYGGGSQYAPPPGPPPSHPSSAYQGNFNHGPRNVLRR</sequence>
<feature type="binding site" evidence="4">
    <location>
        <position position="583"/>
    </location>
    <ligand>
        <name>Zn(2+)</name>
        <dbReference type="ChEBI" id="CHEBI:29105"/>
        <note>catalytic</note>
    </ligand>
</feature>
<dbReference type="GO" id="GO:0046872">
    <property type="term" value="F:metal ion binding"/>
    <property type="evidence" value="ECO:0007669"/>
    <property type="project" value="UniProtKB-KW"/>
</dbReference>
<feature type="signal peptide" evidence="7">
    <location>
        <begin position="1"/>
        <end position="26"/>
    </location>
</feature>
<feature type="chain" id="PRO_5043596222" description="Disintegrin and metalloproteinase domain-containing protein B" evidence="7">
    <location>
        <begin position="27"/>
        <end position="940"/>
    </location>
</feature>
<keyword evidence="6" id="KW-1133">Transmembrane helix</keyword>
<gene>
    <name evidence="10" type="ORF">Rhopal_005670-T1</name>
</gene>
<evidence type="ECO:0000313" key="11">
    <source>
        <dbReference type="Proteomes" id="UP001342314"/>
    </source>
</evidence>
<dbReference type="GO" id="GO:0006508">
    <property type="term" value="P:proteolysis"/>
    <property type="evidence" value="ECO:0007669"/>
    <property type="project" value="InterPro"/>
</dbReference>
<keyword evidence="6" id="KW-0812">Transmembrane</keyword>
<dbReference type="PANTHER" id="PTHR11905">
    <property type="entry name" value="ADAM A DISINTEGRIN AND METALLOPROTEASE DOMAIN"/>
    <property type="match status" value="1"/>
</dbReference>
<comment type="function">
    <text evidence="2">Probable zinc protease.</text>
</comment>
<dbReference type="Pfam" id="PF13688">
    <property type="entry name" value="Reprolysin_5"/>
    <property type="match status" value="1"/>
</dbReference>
<dbReference type="InterPro" id="IPR001590">
    <property type="entry name" value="Peptidase_M12B"/>
</dbReference>
<keyword evidence="6" id="KW-0472">Membrane</keyword>